<sequence>MNLIEYPDRDMLAINLANLLAGELKATLLSHDTASIAVPGGTTPGPIFDALCAAPLEWDKVMVLPTDERWVTPDDPRSNARLIREHLLVGRAAEAKFLSLHGTGAHPEDDLDAIAAQIEPALPLSVLLLGMGEDCHVASLFPGTPGLAAALADDAPALAAMAPAGQPEARITLTAPVLDGALKKHLVILGWEKRDALERAQSLSPEEAPVQAVLSEMNVHWAV</sequence>
<gene>
    <name evidence="7 9" type="primary">pgl</name>
    <name evidence="9" type="ORF">JAO82_08395</name>
</gene>
<dbReference type="InterPro" id="IPR039104">
    <property type="entry name" value="6PGL"/>
</dbReference>
<dbReference type="Gene3D" id="3.40.50.1360">
    <property type="match status" value="1"/>
</dbReference>
<dbReference type="CDD" id="cd01400">
    <property type="entry name" value="6PGL"/>
    <property type="match status" value="1"/>
</dbReference>
<keyword evidence="10" id="KW-1185">Reference proteome</keyword>
<evidence type="ECO:0000256" key="7">
    <source>
        <dbReference type="RuleBase" id="RU365095"/>
    </source>
</evidence>
<dbReference type="PANTHER" id="PTHR11054">
    <property type="entry name" value="6-PHOSPHOGLUCONOLACTONASE"/>
    <property type="match status" value="1"/>
</dbReference>
<dbReference type="AlphaFoldDB" id="A0A934HR31"/>
<dbReference type="NCBIfam" id="TIGR01198">
    <property type="entry name" value="pgl"/>
    <property type="match status" value="1"/>
</dbReference>
<dbReference type="PANTHER" id="PTHR11054:SF0">
    <property type="entry name" value="6-PHOSPHOGLUCONOLACTONASE"/>
    <property type="match status" value="1"/>
</dbReference>
<name>A0A934HR31_9RHOB</name>
<organism evidence="9 10">
    <name type="scientific">Pontibaca salina</name>
    <dbReference type="NCBI Taxonomy" id="2795731"/>
    <lineage>
        <taxon>Bacteria</taxon>
        <taxon>Pseudomonadati</taxon>
        <taxon>Pseudomonadota</taxon>
        <taxon>Alphaproteobacteria</taxon>
        <taxon>Rhodobacterales</taxon>
        <taxon>Roseobacteraceae</taxon>
        <taxon>Pontibaca</taxon>
    </lineage>
</organism>
<dbReference type="InterPro" id="IPR005900">
    <property type="entry name" value="6-phosphogluconolactonase_DevB"/>
</dbReference>
<comment type="function">
    <text evidence="2 7">Hydrolysis of 6-phosphogluconolactone to 6-phosphogluconate.</text>
</comment>
<dbReference type="GO" id="GO:0005975">
    <property type="term" value="P:carbohydrate metabolic process"/>
    <property type="evidence" value="ECO:0007669"/>
    <property type="project" value="UniProtKB-UniRule"/>
</dbReference>
<keyword evidence="7 9" id="KW-0378">Hydrolase</keyword>
<evidence type="ECO:0000256" key="1">
    <source>
        <dbReference type="ARBA" id="ARBA00000832"/>
    </source>
</evidence>
<dbReference type="EC" id="3.1.1.31" evidence="5 7"/>
<dbReference type="EMBL" id="JAEIJD010000005">
    <property type="protein sequence ID" value="MBI6629902.1"/>
    <property type="molecule type" value="Genomic_DNA"/>
</dbReference>
<protein>
    <recommendedName>
        <fullName evidence="6 7">6-phosphogluconolactonase</fullName>
        <shortName evidence="7">6PGL</shortName>
        <ecNumber evidence="5 7">3.1.1.31</ecNumber>
    </recommendedName>
</protein>
<evidence type="ECO:0000256" key="5">
    <source>
        <dbReference type="ARBA" id="ARBA00013198"/>
    </source>
</evidence>
<reference evidence="9" key="1">
    <citation type="submission" date="2020-12" db="EMBL/GenBank/DDBJ databases">
        <title>Pontibaca salina gen. nov., sp. nov., isolated from marine sediment.</title>
        <authorList>
            <person name="Bo J."/>
            <person name="Wang S."/>
            <person name="Song X."/>
            <person name="Du Z."/>
        </authorList>
    </citation>
    <scope>NUCLEOTIDE SEQUENCE</scope>
    <source>
        <strain evidence="9">S1109L</strain>
    </source>
</reference>
<dbReference type="SUPFAM" id="SSF100950">
    <property type="entry name" value="NagB/RpiA/CoA transferase-like"/>
    <property type="match status" value="1"/>
</dbReference>
<evidence type="ECO:0000313" key="9">
    <source>
        <dbReference type="EMBL" id="MBI6629902.1"/>
    </source>
</evidence>
<evidence type="ECO:0000259" key="8">
    <source>
        <dbReference type="Pfam" id="PF01182"/>
    </source>
</evidence>
<dbReference type="Pfam" id="PF01182">
    <property type="entry name" value="Glucosamine_iso"/>
    <property type="match status" value="1"/>
</dbReference>
<dbReference type="Proteomes" id="UP000613255">
    <property type="component" value="Unassembled WGS sequence"/>
</dbReference>
<comment type="catalytic activity">
    <reaction evidence="1 7">
        <text>6-phospho-D-glucono-1,5-lactone + H2O = 6-phospho-D-gluconate + H(+)</text>
        <dbReference type="Rhea" id="RHEA:12556"/>
        <dbReference type="ChEBI" id="CHEBI:15377"/>
        <dbReference type="ChEBI" id="CHEBI:15378"/>
        <dbReference type="ChEBI" id="CHEBI:57955"/>
        <dbReference type="ChEBI" id="CHEBI:58759"/>
        <dbReference type="EC" id="3.1.1.31"/>
    </reaction>
</comment>
<comment type="similarity">
    <text evidence="4 7">Belongs to the glucosamine/galactosamine-6-phosphate isomerase family. 6-phosphogluconolactonase subfamily.</text>
</comment>
<comment type="pathway">
    <text evidence="3 7">Carbohydrate degradation; pentose phosphate pathway; D-ribulose 5-phosphate from D-glucose 6-phosphate (oxidative stage): step 2/3.</text>
</comment>
<dbReference type="RefSeq" id="WP_198685912.1">
    <property type="nucleotide sequence ID" value="NZ_JAEIJD010000005.1"/>
</dbReference>
<evidence type="ECO:0000256" key="3">
    <source>
        <dbReference type="ARBA" id="ARBA00004961"/>
    </source>
</evidence>
<dbReference type="GO" id="GO:0006098">
    <property type="term" value="P:pentose-phosphate shunt"/>
    <property type="evidence" value="ECO:0007669"/>
    <property type="project" value="InterPro"/>
</dbReference>
<comment type="caution">
    <text evidence="9">The sequence shown here is derived from an EMBL/GenBank/DDBJ whole genome shotgun (WGS) entry which is preliminary data.</text>
</comment>
<proteinExistence type="inferred from homology"/>
<dbReference type="GO" id="GO:0017057">
    <property type="term" value="F:6-phosphogluconolactonase activity"/>
    <property type="evidence" value="ECO:0007669"/>
    <property type="project" value="UniProtKB-UniRule"/>
</dbReference>
<evidence type="ECO:0000313" key="10">
    <source>
        <dbReference type="Proteomes" id="UP000613255"/>
    </source>
</evidence>
<accession>A0A934HR31</accession>
<evidence type="ECO:0000256" key="4">
    <source>
        <dbReference type="ARBA" id="ARBA00010662"/>
    </source>
</evidence>
<dbReference type="InterPro" id="IPR006148">
    <property type="entry name" value="Glc/Gal-6P_isomerase"/>
</dbReference>
<evidence type="ECO:0000256" key="6">
    <source>
        <dbReference type="ARBA" id="ARBA00020337"/>
    </source>
</evidence>
<dbReference type="InterPro" id="IPR037171">
    <property type="entry name" value="NagB/RpiA_transferase-like"/>
</dbReference>
<evidence type="ECO:0000256" key="2">
    <source>
        <dbReference type="ARBA" id="ARBA00002681"/>
    </source>
</evidence>
<feature type="domain" description="Glucosamine/galactosamine-6-phosphate isomerase" evidence="8">
    <location>
        <begin position="7"/>
        <end position="221"/>
    </location>
</feature>